<accession>A0A1I7WEB3</accession>
<keyword evidence="1" id="KW-0548">Nucleotidyltransferase</keyword>
<keyword evidence="2" id="KW-0472">Membrane</keyword>
<comment type="similarity">
    <text evidence="1">Belongs to the RdRP family.</text>
</comment>
<keyword evidence="2" id="KW-1133">Transmembrane helix</keyword>
<feature type="transmembrane region" description="Helical" evidence="2">
    <location>
        <begin position="240"/>
        <end position="265"/>
    </location>
</feature>
<dbReference type="InterPro" id="IPR007855">
    <property type="entry name" value="RDRP"/>
</dbReference>
<evidence type="ECO:0000259" key="3">
    <source>
        <dbReference type="Pfam" id="PF05183"/>
    </source>
</evidence>
<evidence type="ECO:0000259" key="5">
    <source>
        <dbReference type="Pfam" id="PF25359"/>
    </source>
</evidence>
<dbReference type="EC" id="2.7.7.48" evidence="1"/>
<dbReference type="GO" id="GO:0031380">
    <property type="term" value="C:nuclear RNA-directed RNA polymerase complex"/>
    <property type="evidence" value="ECO:0007669"/>
    <property type="project" value="TreeGrafter"/>
</dbReference>
<dbReference type="GO" id="GO:0003723">
    <property type="term" value="F:RNA binding"/>
    <property type="evidence" value="ECO:0007669"/>
    <property type="project" value="UniProtKB-KW"/>
</dbReference>
<keyword evidence="6" id="KW-1185">Reference proteome</keyword>
<dbReference type="PANTHER" id="PTHR23079">
    <property type="entry name" value="RNA-DEPENDENT RNA POLYMERASE"/>
    <property type="match status" value="1"/>
</dbReference>
<dbReference type="InterPro" id="IPR057596">
    <property type="entry name" value="RDRP_core"/>
</dbReference>
<keyword evidence="1" id="KW-0694">RNA-binding</keyword>
<sequence length="505" mass="59173">MEMHARLKLEVPVPSSNSKDVVPAPHIDAQIKLLKEVICFKKFDIDFDDGVQTEVDEPGCEKFVEVHYEIACMKFSTSLIPSLRTFLFNLISNMFPHHMKGIVIVNSPECFSNQLMRRQSFLVCRIEEDIINALHNYNKCFIVNVVVYVCKSKIFDKECHNYSSAHLEKPVKALYFGNIQGGVLLSHWEVTVSQVFYEFVSYRNNHKSDDITVDFEYDNNDIIAIRFKNKEEGKELLITFWWYIIIFYSFISITNIFYALMSIYLPLTHIKLYLWLQYFKNVSFCHTTQKEANRFYCYCIYIYLMKYLEPTLDEIRIWAENNKIPRPSGMHGNWAVQCMFRPSQNKYIFTIKIEYTIIIVSRISFVVTGYFLAAFINLHFKCGIFCNDIKISLNLDCRNRLKELPRRIDVDLLSVRAGFQLSAEPFFRSLIKASVKFSITKQLRKEQIQIPFEKGRSMLGVVDETGRLQYGQIFVQYTRNIRCKVPPENSIICLDLISSLIGLRV</sequence>
<evidence type="ECO:0000256" key="1">
    <source>
        <dbReference type="RuleBase" id="RU363098"/>
    </source>
</evidence>
<dbReference type="GO" id="GO:0003968">
    <property type="term" value="F:RNA-directed RNA polymerase activity"/>
    <property type="evidence" value="ECO:0007669"/>
    <property type="project" value="UniProtKB-KW"/>
</dbReference>
<dbReference type="AlphaFoldDB" id="A0A1I7WEB3"/>
<dbReference type="Pfam" id="PF25359">
    <property type="entry name" value="PH_met_RdRP"/>
    <property type="match status" value="1"/>
</dbReference>
<feature type="domain" description="PH-like" evidence="5">
    <location>
        <begin position="163"/>
        <end position="234"/>
    </location>
</feature>
<dbReference type="InterPro" id="IPR057493">
    <property type="entry name" value="PH_RdRP-assoc"/>
</dbReference>
<feature type="transmembrane region" description="Helical" evidence="2">
    <location>
        <begin position="355"/>
        <end position="380"/>
    </location>
</feature>
<keyword evidence="2" id="KW-0812">Transmembrane</keyword>
<evidence type="ECO:0000256" key="2">
    <source>
        <dbReference type="SAM" id="Phobius"/>
    </source>
</evidence>
<keyword evidence="1" id="KW-0808">Transferase</keyword>
<dbReference type="Proteomes" id="UP000095283">
    <property type="component" value="Unplaced"/>
</dbReference>
<evidence type="ECO:0000259" key="4">
    <source>
        <dbReference type="Pfam" id="PF24643"/>
    </source>
</evidence>
<dbReference type="Pfam" id="PF24643">
    <property type="entry name" value="DUF7637"/>
    <property type="match status" value="1"/>
</dbReference>
<comment type="catalytic activity">
    <reaction evidence="1">
        <text>RNA(n) + a ribonucleoside 5'-triphosphate = RNA(n+1) + diphosphate</text>
        <dbReference type="Rhea" id="RHEA:21248"/>
        <dbReference type="Rhea" id="RHEA-COMP:14527"/>
        <dbReference type="Rhea" id="RHEA-COMP:17342"/>
        <dbReference type="ChEBI" id="CHEBI:33019"/>
        <dbReference type="ChEBI" id="CHEBI:61557"/>
        <dbReference type="ChEBI" id="CHEBI:140395"/>
        <dbReference type="EC" id="2.7.7.48"/>
    </reaction>
</comment>
<dbReference type="InterPro" id="IPR056054">
    <property type="entry name" value="DUF7637"/>
</dbReference>
<protein>
    <recommendedName>
        <fullName evidence="1">RNA-dependent RNA polymerase</fullName>
        <ecNumber evidence="1">2.7.7.48</ecNumber>
    </recommendedName>
</protein>
<organism evidence="6 7">
    <name type="scientific">Heterorhabditis bacteriophora</name>
    <name type="common">Entomopathogenic nematode worm</name>
    <dbReference type="NCBI Taxonomy" id="37862"/>
    <lineage>
        <taxon>Eukaryota</taxon>
        <taxon>Metazoa</taxon>
        <taxon>Ecdysozoa</taxon>
        <taxon>Nematoda</taxon>
        <taxon>Chromadorea</taxon>
        <taxon>Rhabditida</taxon>
        <taxon>Rhabditina</taxon>
        <taxon>Rhabditomorpha</taxon>
        <taxon>Strongyloidea</taxon>
        <taxon>Heterorhabditidae</taxon>
        <taxon>Heterorhabditis</taxon>
    </lineage>
</organism>
<feature type="domain" description="RDRP core" evidence="3">
    <location>
        <begin position="415"/>
        <end position="481"/>
    </location>
</feature>
<dbReference type="WBParaSite" id="Hba_03302">
    <property type="protein sequence ID" value="Hba_03302"/>
    <property type="gene ID" value="Hba_03302"/>
</dbReference>
<evidence type="ECO:0000313" key="7">
    <source>
        <dbReference type="WBParaSite" id="Hba_03302"/>
    </source>
</evidence>
<proteinExistence type="inferred from homology"/>
<keyword evidence="1" id="KW-0696">RNA-directed RNA polymerase</keyword>
<name>A0A1I7WEB3_HETBA</name>
<dbReference type="Pfam" id="PF05183">
    <property type="entry name" value="RdRP"/>
    <property type="match status" value="1"/>
</dbReference>
<evidence type="ECO:0000313" key="6">
    <source>
        <dbReference type="Proteomes" id="UP000095283"/>
    </source>
</evidence>
<reference evidence="7" key="1">
    <citation type="submission" date="2016-11" db="UniProtKB">
        <authorList>
            <consortium name="WormBaseParasite"/>
        </authorList>
    </citation>
    <scope>IDENTIFICATION</scope>
</reference>
<dbReference type="PANTHER" id="PTHR23079:SF57">
    <property type="entry name" value="RNA-DIRECTED RNA POLYMERASE"/>
    <property type="match status" value="1"/>
</dbReference>
<dbReference type="GO" id="GO:0030422">
    <property type="term" value="P:siRNA processing"/>
    <property type="evidence" value="ECO:0007669"/>
    <property type="project" value="TreeGrafter"/>
</dbReference>
<feature type="domain" description="DUF7637" evidence="4">
    <location>
        <begin position="3"/>
        <end position="113"/>
    </location>
</feature>